<feature type="region of interest" description="Disordered" evidence="2">
    <location>
        <begin position="139"/>
        <end position="166"/>
    </location>
</feature>
<evidence type="ECO:0008006" key="7">
    <source>
        <dbReference type="Google" id="ProtNLM"/>
    </source>
</evidence>
<organism evidence="5 6">
    <name type="scientific">Cellulomonas phragmiteti</name>
    <dbReference type="NCBI Taxonomy" id="478780"/>
    <lineage>
        <taxon>Bacteria</taxon>
        <taxon>Bacillati</taxon>
        <taxon>Actinomycetota</taxon>
        <taxon>Actinomycetes</taxon>
        <taxon>Micrococcales</taxon>
        <taxon>Cellulomonadaceae</taxon>
        <taxon>Cellulomonas</taxon>
    </lineage>
</organism>
<feature type="compositionally biased region" description="Basic residues" evidence="2">
    <location>
        <begin position="1"/>
        <end position="11"/>
    </location>
</feature>
<dbReference type="InterPro" id="IPR027417">
    <property type="entry name" value="P-loop_NTPase"/>
</dbReference>
<feature type="domain" description="Helicase C-terminal" evidence="4">
    <location>
        <begin position="551"/>
        <end position="710"/>
    </location>
</feature>
<feature type="compositionally biased region" description="Basic and acidic residues" evidence="2">
    <location>
        <begin position="12"/>
        <end position="24"/>
    </location>
</feature>
<dbReference type="InterPro" id="IPR000330">
    <property type="entry name" value="SNF2_N"/>
</dbReference>
<dbReference type="InterPro" id="IPR038718">
    <property type="entry name" value="SNF2-like_sf"/>
</dbReference>
<keyword evidence="6" id="KW-1185">Reference proteome</keyword>
<dbReference type="Pfam" id="PF00176">
    <property type="entry name" value="SNF2-rel_dom"/>
    <property type="match status" value="1"/>
</dbReference>
<feature type="compositionally biased region" description="Pro residues" evidence="2">
    <location>
        <begin position="149"/>
        <end position="158"/>
    </location>
</feature>
<keyword evidence="1" id="KW-0378">Hydrolase</keyword>
<dbReference type="PROSITE" id="PS51194">
    <property type="entry name" value="HELICASE_CTER"/>
    <property type="match status" value="1"/>
</dbReference>
<evidence type="ECO:0000256" key="2">
    <source>
        <dbReference type="SAM" id="MobiDB-lite"/>
    </source>
</evidence>
<dbReference type="PANTHER" id="PTHR45766">
    <property type="entry name" value="DNA ANNEALING HELICASE AND ENDONUCLEASE ZRANB3 FAMILY MEMBER"/>
    <property type="match status" value="1"/>
</dbReference>
<dbReference type="PROSITE" id="PS51192">
    <property type="entry name" value="HELICASE_ATP_BIND_1"/>
    <property type="match status" value="1"/>
</dbReference>
<dbReference type="Pfam" id="PF00271">
    <property type="entry name" value="Helicase_C"/>
    <property type="match status" value="1"/>
</dbReference>
<dbReference type="Gene3D" id="3.40.50.300">
    <property type="entry name" value="P-loop containing nucleotide triphosphate hydrolases"/>
    <property type="match status" value="1"/>
</dbReference>
<sequence length="723" mass="77698">MARAGQRRSGRARPETGAQRREPGAGRGRAQRPTEKGILPVLAALAREVDGAVQRPPTRAAVRTQFQVVALLVREERTKLMAGGGPNDRRARDLKRLDEVATQLARTAARDTSLLELLAEDARVSDAARAYKATVMRAGGLEPPEEPEPAGPAAPTTPAPGTEKRVVPRSVISRQLANPFLAPDFEAAAQRVTPKVRRLAGWELLDPLFRSFEEAATGAPACMPLPEPRPVPTPAGRELMPHQARVVAAAARGHRTFLLADEPGLGKTAQALLAAQAADAFPLLVVVPNVVKTNWAHEVGLWTPLRRPTVVHGDGDQVDGFADVVIVNYEILDRHAGWLGDHGFRGMVVDEAHFIKNTGSQRSRHVLGISARIRERTARPLLMALTGTPLINDIEDFRAIWQYLGWIDQEKPLGSLMAALEDTGLTPADRGFYSAARTAVIDMGIVRRRKIDVVADIPARRVADLPVELDGAVGRSIRAAEAALAERLVSRYRAALEARRDDTAVDGIDLDLARRVAAAELKDASSKAGGENVFTMVRRIGQAKAGLAADYAAQLARNVGKVVFFAKHVDVMDTAEQTFAERGIRYASIRGDQTPRARAKNIAAFTEDPEVAIVVCSLTAAGVGLNLQVASNLVLAELSWTHAEQTQAIDRIHRIGQDEPVTAWRIVAAQTIDSRIAELIDAKSGLAARALDGAEDDGSSSTDVQLDALVGLLSDALTGEVVG</sequence>
<comment type="caution">
    <text evidence="5">The sequence shown here is derived from an EMBL/GenBank/DDBJ whole genome shotgun (WGS) entry which is preliminary data.</text>
</comment>
<dbReference type="SMART" id="SM00490">
    <property type="entry name" value="HELICc"/>
    <property type="match status" value="1"/>
</dbReference>
<accession>A0ABQ4DHA8</accession>
<dbReference type="InterPro" id="IPR049730">
    <property type="entry name" value="SNF2/RAD54-like_C"/>
</dbReference>
<protein>
    <recommendedName>
        <fullName evidence="7">Helicase</fullName>
    </recommendedName>
</protein>
<dbReference type="EMBL" id="BONP01000002">
    <property type="protein sequence ID" value="GIG38733.1"/>
    <property type="molecule type" value="Genomic_DNA"/>
</dbReference>
<dbReference type="SMART" id="SM00487">
    <property type="entry name" value="DEXDc"/>
    <property type="match status" value="1"/>
</dbReference>
<name>A0ABQ4DHA8_9CELL</name>
<proteinExistence type="predicted"/>
<dbReference type="Gene3D" id="3.40.50.10810">
    <property type="entry name" value="Tandem AAA-ATPase domain"/>
    <property type="match status" value="1"/>
</dbReference>
<feature type="region of interest" description="Disordered" evidence="2">
    <location>
        <begin position="1"/>
        <end position="36"/>
    </location>
</feature>
<dbReference type="InterPro" id="IPR001650">
    <property type="entry name" value="Helicase_C-like"/>
</dbReference>
<dbReference type="Proteomes" id="UP000614741">
    <property type="component" value="Unassembled WGS sequence"/>
</dbReference>
<dbReference type="CDD" id="cd18793">
    <property type="entry name" value="SF2_C_SNF"/>
    <property type="match status" value="1"/>
</dbReference>
<evidence type="ECO:0000259" key="4">
    <source>
        <dbReference type="PROSITE" id="PS51194"/>
    </source>
</evidence>
<feature type="domain" description="Helicase ATP-binding" evidence="3">
    <location>
        <begin position="248"/>
        <end position="407"/>
    </location>
</feature>
<evidence type="ECO:0000256" key="1">
    <source>
        <dbReference type="ARBA" id="ARBA00022801"/>
    </source>
</evidence>
<evidence type="ECO:0000313" key="5">
    <source>
        <dbReference type="EMBL" id="GIG38733.1"/>
    </source>
</evidence>
<evidence type="ECO:0000313" key="6">
    <source>
        <dbReference type="Proteomes" id="UP000614741"/>
    </source>
</evidence>
<dbReference type="RefSeq" id="WP_203670794.1">
    <property type="nucleotide sequence ID" value="NZ_BONP01000002.1"/>
</dbReference>
<reference evidence="5 6" key="1">
    <citation type="submission" date="2021-01" db="EMBL/GenBank/DDBJ databases">
        <title>Whole genome shotgun sequence of Cellulomonas phragmiteti NBRC 110785.</title>
        <authorList>
            <person name="Komaki H."/>
            <person name="Tamura T."/>
        </authorList>
    </citation>
    <scope>NUCLEOTIDE SEQUENCE [LARGE SCALE GENOMIC DNA]</scope>
    <source>
        <strain evidence="5 6">NBRC 110785</strain>
    </source>
</reference>
<evidence type="ECO:0000259" key="3">
    <source>
        <dbReference type="PROSITE" id="PS51192"/>
    </source>
</evidence>
<dbReference type="InterPro" id="IPR014001">
    <property type="entry name" value="Helicase_ATP-bd"/>
</dbReference>
<gene>
    <name evidence="5" type="ORF">Cph01nite_04950</name>
</gene>
<dbReference type="SUPFAM" id="SSF52540">
    <property type="entry name" value="P-loop containing nucleoside triphosphate hydrolases"/>
    <property type="match status" value="2"/>
</dbReference>
<dbReference type="PANTHER" id="PTHR45766:SF6">
    <property type="entry name" value="SWI_SNF-RELATED MATRIX-ASSOCIATED ACTIN-DEPENDENT REGULATOR OF CHROMATIN SUBFAMILY A-LIKE PROTEIN 1"/>
    <property type="match status" value="1"/>
</dbReference>